<dbReference type="RefSeq" id="WP_109324575.1">
    <property type="nucleotide sequence ID" value="NZ_CP029346.1"/>
</dbReference>
<dbReference type="InterPro" id="IPR007312">
    <property type="entry name" value="Phosphoesterase"/>
</dbReference>
<keyword evidence="2" id="KW-0732">Signal</keyword>
<dbReference type="InterPro" id="IPR019405">
    <property type="entry name" value="Lactonase_7-beta_prop"/>
</dbReference>
<name>A0A2S2E020_9BACT</name>
<dbReference type="PANTHER" id="PTHR47197">
    <property type="entry name" value="PROTEIN NIRF"/>
    <property type="match status" value="1"/>
</dbReference>
<protein>
    <submittedName>
        <fullName evidence="3">Non-specific serine/threonine protein kinase</fullName>
        <ecNumber evidence="3">2.7.11.1</ecNumber>
    </submittedName>
</protein>
<dbReference type="Pfam" id="PF10282">
    <property type="entry name" value="Lactonase"/>
    <property type="match status" value="1"/>
</dbReference>
<evidence type="ECO:0000256" key="2">
    <source>
        <dbReference type="SAM" id="SignalP"/>
    </source>
</evidence>
<dbReference type="InterPro" id="IPR051200">
    <property type="entry name" value="Host-pathogen_enzymatic-act"/>
</dbReference>
<reference evidence="4" key="1">
    <citation type="submission" date="2018-05" db="EMBL/GenBank/DDBJ databases">
        <title>Pseudarcicella sp. HME7025 Genome sequencing and assembly.</title>
        <authorList>
            <person name="Kim H."/>
            <person name="Kang H."/>
            <person name="Joh K."/>
        </authorList>
    </citation>
    <scope>NUCLEOTIDE SEQUENCE [LARGE SCALE GENOMIC DNA]</scope>
    <source>
        <strain evidence="4">HME7025</strain>
    </source>
</reference>
<feature type="signal peptide" evidence="2">
    <location>
        <begin position="1"/>
        <end position="19"/>
    </location>
</feature>
<evidence type="ECO:0000313" key="3">
    <source>
        <dbReference type="EMBL" id="AWL10357.1"/>
    </source>
</evidence>
<evidence type="ECO:0000256" key="1">
    <source>
        <dbReference type="ARBA" id="ARBA00022801"/>
    </source>
</evidence>
<dbReference type="InterPro" id="IPR017850">
    <property type="entry name" value="Alkaline_phosphatase_core_sf"/>
</dbReference>
<dbReference type="KEGG" id="psez:HME7025_02517"/>
<dbReference type="Pfam" id="PF04185">
    <property type="entry name" value="Phosphoesterase"/>
    <property type="match status" value="1"/>
</dbReference>
<keyword evidence="3" id="KW-0808">Transferase</keyword>
<dbReference type="InterPro" id="IPR011048">
    <property type="entry name" value="Haem_d1_sf"/>
</dbReference>
<keyword evidence="3" id="KW-0723">Serine/threonine-protein kinase</keyword>
<dbReference type="SUPFAM" id="SSF51004">
    <property type="entry name" value="C-terminal (heme d1) domain of cytochrome cd1-nitrite reductase"/>
    <property type="match status" value="1"/>
</dbReference>
<accession>A0A2S2E020</accession>
<dbReference type="Gene3D" id="3.40.720.10">
    <property type="entry name" value="Alkaline Phosphatase, subunit A"/>
    <property type="match status" value="1"/>
</dbReference>
<organism evidence="3 4">
    <name type="scientific">Aquirufa nivalisilvae</name>
    <dbReference type="NCBI Taxonomy" id="2516557"/>
    <lineage>
        <taxon>Bacteria</taxon>
        <taxon>Pseudomonadati</taxon>
        <taxon>Bacteroidota</taxon>
        <taxon>Cytophagia</taxon>
        <taxon>Cytophagales</taxon>
        <taxon>Flectobacillaceae</taxon>
        <taxon>Aquirufa</taxon>
    </lineage>
</organism>
<dbReference type="OrthoDB" id="145213at2"/>
<keyword evidence="1" id="KW-0378">Hydrolase</keyword>
<dbReference type="GO" id="GO:0004674">
    <property type="term" value="F:protein serine/threonine kinase activity"/>
    <property type="evidence" value="ECO:0007669"/>
    <property type="project" value="UniProtKB-KW"/>
</dbReference>
<dbReference type="SUPFAM" id="SSF53649">
    <property type="entry name" value="Alkaline phosphatase-like"/>
    <property type="match status" value="1"/>
</dbReference>
<gene>
    <name evidence="3" type="ORF">HME7025_02517</name>
</gene>
<dbReference type="AlphaFoldDB" id="A0A2S2E020"/>
<dbReference type="PANTHER" id="PTHR47197:SF3">
    <property type="entry name" value="DIHYDRO-HEME D1 DEHYDROGENASE"/>
    <property type="match status" value="1"/>
</dbReference>
<keyword evidence="4" id="KW-1185">Reference proteome</keyword>
<keyword evidence="3" id="KW-0418">Kinase</keyword>
<dbReference type="GO" id="GO:0016788">
    <property type="term" value="F:hydrolase activity, acting on ester bonds"/>
    <property type="evidence" value="ECO:0007669"/>
    <property type="project" value="InterPro"/>
</dbReference>
<evidence type="ECO:0000313" key="4">
    <source>
        <dbReference type="Proteomes" id="UP000245468"/>
    </source>
</evidence>
<dbReference type="EC" id="2.7.11.1" evidence="3"/>
<dbReference type="Proteomes" id="UP000245468">
    <property type="component" value="Chromosome"/>
</dbReference>
<proteinExistence type="predicted"/>
<dbReference type="InterPro" id="IPR015943">
    <property type="entry name" value="WD40/YVTN_repeat-like_dom_sf"/>
</dbReference>
<dbReference type="EMBL" id="CP029346">
    <property type="protein sequence ID" value="AWL10357.1"/>
    <property type="molecule type" value="Genomic_DNA"/>
</dbReference>
<dbReference type="Gene3D" id="2.130.10.10">
    <property type="entry name" value="YVTN repeat-like/Quinoprotein amine dehydrogenase"/>
    <property type="match status" value="2"/>
</dbReference>
<feature type="chain" id="PRO_5015758655" evidence="2">
    <location>
        <begin position="20"/>
        <end position="807"/>
    </location>
</feature>
<sequence>MKKLCLLLSMLCFSFFTYAQHIGTTVSLPNGWKLSPAGKSFPLGDLPLNMVISHSKKWAAVTNNGQSKHSVYLIDIAKQQVVDSMTVAKAWYGLAFNSDDSQLFVSGGHDNKILHLGINAGKLSLKGEIKLGDAWPNRIAPSGLAFDDVRQRLYVVTRDNRSLYIVDPKNNQVLQQFGLDGEAYMCLLSPSNNELYISCWGCNQVLVFDLKANLWKKSIEVGDNPNEMVLHPNGKTLMVCNANDNSVSVIDLKSQKVIETLDVALYPNSPAGSTTNGLAIDPKSNYLYIANADNNCLAVFDVNIPGKSLAKGFIPVGWYPSNVKVIQNQIWVINGKGNTSMANPYGPRPIRKGEEVNLHAGDSNAPKEVQYIGSMFKGTMSVIPRPKSQDLPVYTKAVYQNSAYQPEKSDVADKQAPGFPIPMKAGQISPIKYVFYVIKENRTYDQVLADVKGGNGDTTLLLFGKKYTPNQHAIAESFVLLDNFYVDAEVSADGHHWTMGAYATDYMEKSWPTSYGGRGGGIYGEAERSVSQNKNGYIWDQCNRYGVSFRTYGEFVSNGKANIPILNNHFHPTFPSYNLAIQDTTRLAIWKKEFEQMVKENRVPRFNSLRMGNDHTEGLRIGKPTPYAHVADNDLAVGQLIETLAKSPIWNETAVFILEDDAQNGADHVDAHRSTAYVAGGFVKRNFVDHTMYTTSSMLRTMELILGLPPMTQYDAAAMPMWKSFDSVAKPFDFKAIVPQINLLEKNVVQNQWQRQSELFNFEKEDANNDVAFNRVLWHGLKGNVPFPGPKRAAFIFPVKKKDQDDD</sequence>